<dbReference type="OrthoDB" id="3400969at2"/>
<organism evidence="4 5">
    <name type="scientific">Streptomyces gilvosporeus</name>
    <dbReference type="NCBI Taxonomy" id="553510"/>
    <lineage>
        <taxon>Bacteria</taxon>
        <taxon>Bacillati</taxon>
        <taxon>Actinomycetota</taxon>
        <taxon>Actinomycetes</taxon>
        <taxon>Kitasatosporales</taxon>
        <taxon>Streptomycetaceae</taxon>
        <taxon>Streptomyces</taxon>
    </lineage>
</organism>
<proteinExistence type="predicted"/>
<keyword evidence="5" id="KW-1185">Reference proteome</keyword>
<dbReference type="AlphaFoldDB" id="A0A1V0TLE5"/>
<feature type="chain" id="PRO_5013092645" evidence="2">
    <location>
        <begin position="30"/>
        <end position="226"/>
    </location>
</feature>
<feature type="region of interest" description="Disordered" evidence="1">
    <location>
        <begin position="49"/>
        <end position="89"/>
    </location>
</feature>
<reference evidence="4 5" key="1">
    <citation type="submission" date="2017-04" db="EMBL/GenBank/DDBJ databases">
        <title>Complete Genome Sequence of Streptomyces gilvosporeus F607, a Capable Producer of Natamycin.</title>
        <authorList>
            <person name="Zong G."/>
            <person name="Zhong C."/>
            <person name="Fu J."/>
            <person name="Qin R."/>
            <person name="Cao G."/>
        </authorList>
    </citation>
    <scope>NUCLEOTIDE SEQUENCE [LARGE SCALE GENOMIC DNA]</scope>
    <source>
        <strain evidence="4 5">F607</strain>
    </source>
</reference>
<protein>
    <submittedName>
        <fullName evidence="4">Serine/threonine protein kinase</fullName>
    </submittedName>
</protein>
<dbReference type="RefSeq" id="WP_083103553.1">
    <property type="nucleotide sequence ID" value="NZ_CP020569.1"/>
</dbReference>
<evidence type="ECO:0000259" key="3">
    <source>
        <dbReference type="Pfam" id="PF14016"/>
    </source>
</evidence>
<feature type="compositionally biased region" description="Low complexity" evidence="1">
    <location>
        <begin position="58"/>
        <end position="87"/>
    </location>
</feature>
<keyword evidence="4" id="KW-0723">Serine/threonine-protein kinase</keyword>
<feature type="domain" description="DUF4232" evidence="3">
    <location>
        <begin position="94"/>
        <end position="220"/>
    </location>
</feature>
<accession>A0A1V0TLE5</accession>
<keyword evidence="4" id="KW-0418">Kinase</keyword>
<dbReference type="InterPro" id="IPR025326">
    <property type="entry name" value="DUF4232"/>
</dbReference>
<evidence type="ECO:0000313" key="4">
    <source>
        <dbReference type="EMBL" id="ARF53765.1"/>
    </source>
</evidence>
<sequence>MSLTTKTLRRGRRIAAGSLIAVTALTLSACQSGKDSALHSSAAAVSAAGNGQGGSSGAAGSSSGAGTKSADGNAANAPSAAQAHTSAMTASDRCTADNLSLSLGRTDIGAGNIHIPLVFTNKGKTSCSLRGFPGVSLTLKEGTPVGKPATRSGAAGGSVRLRPGQSAHAVLHTVNDGVSDTPCWSTAQLVHVFPPGSKEAMTAGTDGLRVCGGEFDVTSVKPGATD</sequence>
<dbReference type="STRING" id="553510.B1H19_05875"/>
<keyword evidence="2" id="KW-0732">Signal</keyword>
<dbReference type="GO" id="GO:0004674">
    <property type="term" value="F:protein serine/threonine kinase activity"/>
    <property type="evidence" value="ECO:0007669"/>
    <property type="project" value="UniProtKB-KW"/>
</dbReference>
<dbReference type="KEGG" id="sgv:B1H19_05875"/>
<evidence type="ECO:0000256" key="2">
    <source>
        <dbReference type="SAM" id="SignalP"/>
    </source>
</evidence>
<dbReference type="Pfam" id="PF14016">
    <property type="entry name" value="DUF4232"/>
    <property type="match status" value="1"/>
</dbReference>
<keyword evidence="4" id="KW-0808">Transferase</keyword>
<evidence type="ECO:0000256" key="1">
    <source>
        <dbReference type="SAM" id="MobiDB-lite"/>
    </source>
</evidence>
<evidence type="ECO:0000313" key="5">
    <source>
        <dbReference type="Proteomes" id="UP000192726"/>
    </source>
</evidence>
<dbReference type="EMBL" id="CP020569">
    <property type="protein sequence ID" value="ARF53765.1"/>
    <property type="molecule type" value="Genomic_DNA"/>
</dbReference>
<feature type="signal peptide" evidence="2">
    <location>
        <begin position="1"/>
        <end position="29"/>
    </location>
</feature>
<name>A0A1V0TLE5_9ACTN</name>
<gene>
    <name evidence="4" type="ORF">B1H19_05875</name>
</gene>
<dbReference type="PROSITE" id="PS51257">
    <property type="entry name" value="PROKAR_LIPOPROTEIN"/>
    <property type="match status" value="1"/>
</dbReference>
<dbReference type="Proteomes" id="UP000192726">
    <property type="component" value="Chromosome"/>
</dbReference>